<name>A0A8T3D1K0_9TELE</name>
<dbReference type="PANTHER" id="PTHR47743:SF1">
    <property type="entry name" value="CRACD-LIKE PROTEIN"/>
    <property type="match status" value="1"/>
</dbReference>
<feature type="compositionally biased region" description="Polar residues" evidence="1">
    <location>
        <begin position="54"/>
        <end position="68"/>
    </location>
</feature>
<sequence length="262" mass="29010">MATDIQETKHDVYFEVSVPKTPERRRQGKFQPFRRLFGKRKKKGPELRFEETQLRSSQSNGDICNGLSSEDEASSQHVRELNSRSLSHDSVFVSEARGDTEQTMSQDNVSDKVRNLQAQIAQSIKLRPKPRSTRESGSSSDEEDTPTSPLQVEAQVEAQVQAEAVLAQGAHGGAPTAAGATVRSPRPRRPLAAAGTIESINLDALPLPGPRLDNAAARHKLSVKPKNQRVSRKHRRVTQEIQDVYHPGVLQEEPETPSMPWG</sequence>
<keyword evidence="4" id="KW-1185">Reference proteome</keyword>
<dbReference type="AlphaFoldDB" id="A0A8T3D1K0"/>
<feature type="region of interest" description="Disordered" evidence="1">
    <location>
        <begin position="219"/>
        <end position="262"/>
    </location>
</feature>
<reference evidence="3" key="1">
    <citation type="submission" date="2021-01" db="EMBL/GenBank/DDBJ databases">
        <authorList>
            <person name="Zahm M."/>
            <person name="Roques C."/>
            <person name="Cabau C."/>
            <person name="Klopp C."/>
            <person name="Donnadieu C."/>
            <person name="Jouanno E."/>
            <person name="Lampietro C."/>
            <person name="Louis A."/>
            <person name="Herpin A."/>
            <person name="Echchiki A."/>
            <person name="Berthelot C."/>
            <person name="Parey E."/>
            <person name="Roest-Crollius H."/>
            <person name="Braasch I."/>
            <person name="Postlethwait J."/>
            <person name="Bobe J."/>
            <person name="Montfort J."/>
            <person name="Bouchez O."/>
            <person name="Begum T."/>
            <person name="Mejri S."/>
            <person name="Adams A."/>
            <person name="Chen W.-J."/>
            <person name="Guiguen Y."/>
        </authorList>
    </citation>
    <scope>NUCLEOTIDE SEQUENCE</scope>
    <source>
        <tissue evidence="3">Blood</tissue>
    </source>
</reference>
<evidence type="ECO:0000259" key="2">
    <source>
        <dbReference type="Pfam" id="PF15262"/>
    </source>
</evidence>
<feature type="compositionally biased region" description="Basic residues" evidence="1">
    <location>
        <begin position="219"/>
        <end position="236"/>
    </location>
</feature>
<dbReference type="InterPro" id="IPR028030">
    <property type="entry name" value="DUF4592"/>
</dbReference>
<dbReference type="Proteomes" id="UP000829720">
    <property type="component" value="Unassembled WGS sequence"/>
</dbReference>
<feature type="compositionally biased region" description="Basic and acidic residues" evidence="1">
    <location>
        <begin position="44"/>
        <end position="53"/>
    </location>
</feature>
<dbReference type="EMBL" id="JAERUA010000016">
    <property type="protein sequence ID" value="KAI1888695.1"/>
    <property type="molecule type" value="Genomic_DNA"/>
</dbReference>
<evidence type="ECO:0000313" key="4">
    <source>
        <dbReference type="Proteomes" id="UP000829720"/>
    </source>
</evidence>
<proteinExistence type="predicted"/>
<feature type="domain" description="DUF4592" evidence="2">
    <location>
        <begin position="123"/>
        <end position="233"/>
    </location>
</feature>
<dbReference type="OrthoDB" id="9905722at2759"/>
<evidence type="ECO:0000313" key="3">
    <source>
        <dbReference type="EMBL" id="KAI1888695.1"/>
    </source>
</evidence>
<feature type="region of interest" description="Disordered" evidence="1">
    <location>
        <begin position="20"/>
        <end position="156"/>
    </location>
</feature>
<protein>
    <recommendedName>
        <fullName evidence="2">DUF4592 domain-containing protein</fullName>
    </recommendedName>
</protein>
<gene>
    <name evidence="3" type="ORF">AGOR_G00171380</name>
</gene>
<organism evidence="3 4">
    <name type="scientific">Albula goreensis</name>
    <dbReference type="NCBI Taxonomy" id="1534307"/>
    <lineage>
        <taxon>Eukaryota</taxon>
        <taxon>Metazoa</taxon>
        <taxon>Chordata</taxon>
        <taxon>Craniata</taxon>
        <taxon>Vertebrata</taxon>
        <taxon>Euteleostomi</taxon>
        <taxon>Actinopterygii</taxon>
        <taxon>Neopterygii</taxon>
        <taxon>Teleostei</taxon>
        <taxon>Albuliformes</taxon>
        <taxon>Albulidae</taxon>
        <taxon>Albula</taxon>
    </lineage>
</organism>
<comment type="caution">
    <text evidence="3">The sequence shown here is derived from an EMBL/GenBank/DDBJ whole genome shotgun (WGS) entry which is preliminary data.</text>
</comment>
<evidence type="ECO:0000256" key="1">
    <source>
        <dbReference type="SAM" id="MobiDB-lite"/>
    </source>
</evidence>
<dbReference type="Pfam" id="PF15262">
    <property type="entry name" value="DUF4592"/>
    <property type="match status" value="1"/>
</dbReference>
<accession>A0A8T3D1K0</accession>
<dbReference type="InterPro" id="IPR026713">
    <property type="entry name" value="CRACD-like"/>
</dbReference>
<dbReference type="PANTHER" id="PTHR47743">
    <property type="entry name" value="KIAA1210 / KIAA1211 FAMILY MEMBER"/>
    <property type="match status" value="1"/>
</dbReference>